<dbReference type="Gene3D" id="2.40.128.20">
    <property type="match status" value="1"/>
</dbReference>
<evidence type="ECO:0000256" key="8">
    <source>
        <dbReference type="ARBA" id="ARBA00022850"/>
    </source>
</evidence>
<dbReference type="PANTHER" id="PTHR32028:SF1">
    <property type="entry name" value="APOLIPOPROTEIN M"/>
    <property type="match status" value="1"/>
</dbReference>
<evidence type="ECO:0000256" key="5">
    <source>
        <dbReference type="ARBA" id="ARBA00022448"/>
    </source>
</evidence>
<dbReference type="GO" id="GO:0033344">
    <property type="term" value="P:cholesterol efflux"/>
    <property type="evidence" value="ECO:0007669"/>
    <property type="project" value="TreeGrafter"/>
</dbReference>
<evidence type="ECO:0000256" key="2">
    <source>
        <dbReference type="ARBA" id="ARBA00007071"/>
    </source>
</evidence>
<dbReference type="Ensembl" id="ENSLACT00000004858.1">
    <property type="protein sequence ID" value="ENSLACP00000004816.1"/>
    <property type="gene ID" value="ENSLACG00000004283.1"/>
</dbReference>
<comment type="function">
    <text evidence="11">Probably involved in lipid transport. Can bind sphingosine-1-phosphate, myristic acid, palmitic acid and stearic acid, retinol, all-trans-retinoic acid and 9-cis-retinoic acid.</text>
</comment>
<dbReference type="GeneTree" id="ENSGT00390000001026"/>
<dbReference type="InterPro" id="IPR022734">
    <property type="entry name" value="ApoM"/>
</dbReference>
<keyword evidence="5" id="KW-0813">Transport</keyword>
<dbReference type="Bgee" id="ENSLACG00000004283">
    <property type="expression patterns" value="Expressed in pharyngeal gill"/>
</dbReference>
<sequence length="194" mass="22862">INKMFRRVWSYVLYLYGLAVQMIWRCEMPDKVAVGSLDVQQMISPYFGEWYFIAAAADVESTLEIFKPMDNTIFCLQQGDTPERLQLQARIRTSDTDCISQNWSYHVNKDREDLQNEGQPQRRTQVFVAKCADCVILEESEDEGDTFFRRQMLYARSPSIDEEFISGFRQMTKCLGLKEFLILPQTKEYCRRQD</sequence>
<evidence type="ECO:0000256" key="9">
    <source>
        <dbReference type="ARBA" id="ARBA00023055"/>
    </source>
</evidence>
<dbReference type="GO" id="GO:0034364">
    <property type="term" value="C:high-density lipoprotein particle"/>
    <property type="evidence" value="ECO:0007669"/>
    <property type="project" value="UniProtKB-KW"/>
</dbReference>
<keyword evidence="8" id="KW-0345">HDL</keyword>
<dbReference type="EMBL" id="AFYH01201841">
    <property type="status" value="NOT_ANNOTATED_CDS"/>
    <property type="molecule type" value="Genomic_DNA"/>
</dbReference>
<organism evidence="13 14">
    <name type="scientific">Latimeria chalumnae</name>
    <name type="common">Coelacanth</name>
    <dbReference type="NCBI Taxonomy" id="7897"/>
    <lineage>
        <taxon>Eukaryota</taxon>
        <taxon>Metazoa</taxon>
        <taxon>Chordata</taxon>
        <taxon>Craniata</taxon>
        <taxon>Vertebrata</taxon>
        <taxon>Euteleostomi</taxon>
        <taxon>Coelacanthiformes</taxon>
        <taxon>Coelacanthidae</taxon>
        <taxon>Latimeria</taxon>
    </lineage>
</organism>
<dbReference type="GO" id="GO:0034361">
    <property type="term" value="C:very-low-density lipoprotein particle"/>
    <property type="evidence" value="ECO:0007669"/>
    <property type="project" value="TreeGrafter"/>
</dbReference>
<feature type="transmembrane region" description="Helical" evidence="12">
    <location>
        <begin position="7"/>
        <end position="24"/>
    </location>
</feature>
<dbReference type="GO" id="GO:0005319">
    <property type="term" value="F:lipid transporter activity"/>
    <property type="evidence" value="ECO:0007669"/>
    <property type="project" value="TreeGrafter"/>
</dbReference>
<dbReference type="GO" id="GO:0034362">
    <property type="term" value="C:low-density lipoprotein particle"/>
    <property type="evidence" value="ECO:0007669"/>
    <property type="project" value="TreeGrafter"/>
</dbReference>
<evidence type="ECO:0000256" key="10">
    <source>
        <dbReference type="ARBA" id="ARBA00023157"/>
    </source>
</evidence>
<keyword evidence="12" id="KW-0812">Transmembrane</keyword>
<evidence type="ECO:0000256" key="12">
    <source>
        <dbReference type="SAM" id="Phobius"/>
    </source>
</evidence>
<dbReference type="EMBL" id="AFYH01201842">
    <property type="status" value="NOT_ANNOTATED_CDS"/>
    <property type="molecule type" value="Genomic_DNA"/>
</dbReference>
<reference evidence="13" key="3">
    <citation type="submission" date="2025-09" db="UniProtKB">
        <authorList>
            <consortium name="Ensembl"/>
        </authorList>
    </citation>
    <scope>IDENTIFICATION</scope>
</reference>
<dbReference type="STRING" id="7897.ENSLACP00000004816"/>
<keyword evidence="9" id="KW-0445">Lipid transport</keyword>
<name>H3A595_LATCH</name>
<dbReference type="OMA" id="SGKWANC"/>
<dbReference type="EMBL" id="AFYH01201839">
    <property type="status" value="NOT_ANNOTATED_CDS"/>
    <property type="molecule type" value="Genomic_DNA"/>
</dbReference>
<proteinExistence type="inferred from homology"/>
<dbReference type="GO" id="GO:0034380">
    <property type="term" value="P:high-density lipoprotein particle assembly"/>
    <property type="evidence" value="ECO:0007669"/>
    <property type="project" value="TreeGrafter"/>
</dbReference>
<evidence type="ECO:0000313" key="13">
    <source>
        <dbReference type="Ensembl" id="ENSLACP00000004816.1"/>
    </source>
</evidence>
<reference evidence="13" key="2">
    <citation type="submission" date="2025-08" db="UniProtKB">
        <authorList>
            <consortium name="Ensembl"/>
        </authorList>
    </citation>
    <scope>IDENTIFICATION</scope>
</reference>
<dbReference type="EMBL" id="AFYH01201840">
    <property type="status" value="NOT_ANNOTATED_CDS"/>
    <property type="molecule type" value="Genomic_DNA"/>
</dbReference>
<dbReference type="AlphaFoldDB" id="H3A595"/>
<evidence type="ECO:0000256" key="3">
    <source>
        <dbReference type="ARBA" id="ARBA00011559"/>
    </source>
</evidence>
<dbReference type="PANTHER" id="PTHR32028">
    <property type="entry name" value="APOLIPOPROTEIN M"/>
    <property type="match status" value="1"/>
</dbReference>
<dbReference type="HOGENOM" id="CLU_105274_0_0_1"/>
<comment type="subunit">
    <text evidence="3">Interacts with LRP2; LRP2 mediates APOM renal uptake and subsequent lysosomal degradation.</text>
</comment>
<keyword evidence="6" id="KW-0964">Secreted</keyword>
<dbReference type="InterPro" id="IPR012674">
    <property type="entry name" value="Calycin"/>
</dbReference>
<keyword evidence="7" id="KW-0732">Signal</keyword>
<dbReference type="GO" id="GO:0005543">
    <property type="term" value="F:phospholipid binding"/>
    <property type="evidence" value="ECO:0007669"/>
    <property type="project" value="TreeGrafter"/>
</dbReference>
<dbReference type="SUPFAM" id="SSF50814">
    <property type="entry name" value="Lipocalins"/>
    <property type="match status" value="1"/>
</dbReference>
<comment type="subcellular location">
    <subcellularLocation>
        <location evidence="1">Secreted</location>
    </subcellularLocation>
</comment>
<protein>
    <recommendedName>
        <fullName evidence="4">Apolipoprotein M</fullName>
    </recommendedName>
</protein>
<reference evidence="14" key="1">
    <citation type="submission" date="2011-08" db="EMBL/GenBank/DDBJ databases">
        <title>The draft genome of Latimeria chalumnae.</title>
        <authorList>
            <person name="Di Palma F."/>
            <person name="Alfoldi J."/>
            <person name="Johnson J."/>
            <person name="Berlin A."/>
            <person name="Gnerre S."/>
            <person name="Jaffe D."/>
            <person name="MacCallum I."/>
            <person name="Young S."/>
            <person name="Walker B.J."/>
            <person name="Lander E."/>
            <person name="Lindblad-Toh K."/>
        </authorList>
    </citation>
    <scope>NUCLEOTIDE SEQUENCE [LARGE SCALE GENOMIC DNA]</scope>
    <source>
        <strain evidence="14">Wild caught</strain>
    </source>
</reference>
<accession>H3A595</accession>
<dbReference type="FunCoup" id="H3A595">
    <property type="interactions" value="35"/>
</dbReference>
<evidence type="ECO:0000256" key="6">
    <source>
        <dbReference type="ARBA" id="ARBA00022525"/>
    </source>
</evidence>
<keyword evidence="10" id="KW-1015">Disulfide bond</keyword>
<dbReference type="Proteomes" id="UP000008672">
    <property type="component" value="Unassembled WGS sequence"/>
</dbReference>
<dbReference type="Pfam" id="PF11032">
    <property type="entry name" value="ApoM"/>
    <property type="match status" value="1"/>
</dbReference>
<dbReference type="GO" id="GO:0034384">
    <property type="term" value="P:high-density lipoprotein particle clearance"/>
    <property type="evidence" value="ECO:0007669"/>
    <property type="project" value="TreeGrafter"/>
</dbReference>
<keyword evidence="12" id="KW-1133">Transmembrane helix</keyword>
<evidence type="ECO:0000256" key="11">
    <source>
        <dbReference type="ARBA" id="ARBA00025553"/>
    </source>
</evidence>
<dbReference type="eggNOG" id="ENOG502S2IN">
    <property type="taxonomic scope" value="Eukaryota"/>
</dbReference>
<gene>
    <name evidence="13" type="primary">APOM</name>
</gene>
<dbReference type="InParanoid" id="H3A595"/>
<comment type="similarity">
    <text evidence="2">Belongs to the calycin superfamily. Lipocalin family. Highly divergent.</text>
</comment>
<evidence type="ECO:0000256" key="7">
    <source>
        <dbReference type="ARBA" id="ARBA00022729"/>
    </source>
</evidence>
<dbReference type="GO" id="GO:0034375">
    <property type="term" value="P:high-density lipoprotein particle remodeling"/>
    <property type="evidence" value="ECO:0007669"/>
    <property type="project" value="TreeGrafter"/>
</dbReference>
<evidence type="ECO:0000313" key="14">
    <source>
        <dbReference type="Proteomes" id="UP000008672"/>
    </source>
</evidence>
<evidence type="ECO:0000256" key="1">
    <source>
        <dbReference type="ARBA" id="ARBA00004613"/>
    </source>
</evidence>
<evidence type="ECO:0000256" key="4">
    <source>
        <dbReference type="ARBA" id="ARBA00019937"/>
    </source>
</evidence>
<keyword evidence="12" id="KW-0472">Membrane</keyword>
<keyword evidence="14" id="KW-1185">Reference proteome</keyword>